<feature type="compositionally biased region" description="Acidic residues" evidence="1">
    <location>
        <begin position="208"/>
        <end position="220"/>
    </location>
</feature>
<dbReference type="AlphaFoldDB" id="A0A3R6EJR7"/>
<sequence length="236" mass="26510">MKKHDYVRSNLTYWLDDKTQSQVYNFLQKIPRKQAVFVSLLVHKYLSENYDGQLEDITAKDADWIYKWLLLKQHADDMGLDITPYKHIFKKIVELQPEASIETIWNIYTTIAAVSDEDKHTSSSLPNEFKIDSALTDSESSMSNDSDSAPVPPSGSSVSHANSLDLSNENVSADPKDITETLSNTASNESENNTDTDNENIDYKKSDTDDESDDDDDDDVLNINAVKALSGFKMPG</sequence>
<reference evidence="3 4" key="1">
    <citation type="submission" date="2018-08" db="EMBL/GenBank/DDBJ databases">
        <title>A genome reference for cultivated species of the human gut microbiota.</title>
        <authorList>
            <person name="Zou Y."/>
            <person name="Xue W."/>
            <person name="Luo G."/>
        </authorList>
    </citation>
    <scope>NUCLEOTIDE SEQUENCE [LARGE SCALE GENOMIC DNA]</scope>
    <source>
        <strain evidence="3 4">AM43-11</strain>
    </source>
</reference>
<feature type="region of interest" description="Disordered" evidence="1">
    <location>
        <begin position="136"/>
        <end position="221"/>
    </location>
</feature>
<organism evidence="3 4">
    <name type="scientific">Roseburia intestinalis</name>
    <dbReference type="NCBI Taxonomy" id="166486"/>
    <lineage>
        <taxon>Bacteria</taxon>
        <taxon>Bacillati</taxon>
        <taxon>Bacillota</taxon>
        <taxon>Clostridia</taxon>
        <taxon>Lachnospirales</taxon>
        <taxon>Lachnospiraceae</taxon>
        <taxon>Roseburia</taxon>
    </lineage>
</organism>
<accession>A0A3R6EJR7</accession>
<protein>
    <submittedName>
        <fullName evidence="3">Uncharacterized protein</fullName>
    </submittedName>
</protein>
<reference evidence="2 5" key="2">
    <citation type="submission" date="2019-10" db="EMBL/GenBank/DDBJ databases">
        <title>Roseburia spp. ameliorate alcoholic fatty liver via restoration of gut barrier function.</title>
        <authorList>
            <person name="Seo B."/>
            <person name="Ko G."/>
        </authorList>
    </citation>
    <scope>NUCLEOTIDE SEQUENCE [LARGE SCALE GENOMIC DNA]</scope>
    <source>
        <strain evidence="2 5">SNUG30017</strain>
    </source>
</reference>
<dbReference type="Proteomes" id="UP000284465">
    <property type="component" value="Unassembled WGS sequence"/>
</dbReference>
<name>A0A3R6EJR7_9FIRM</name>
<evidence type="ECO:0000313" key="3">
    <source>
        <dbReference type="EMBL" id="RHA66213.1"/>
    </source>
</evidence>
<dbReference type="RefSeq" id="WP_118591656.1">
    <property type="nucleotide sequence ID" value="NZ_QSFP01000013.1"/>
</dbReference>
<feature type="compositionally biased region" description="Polar residues" evidence="1">
    <location>
        <begin position="160"/>
        <end position="171"/>
    </location>
</feature>
<feature type="compositionally biased region" description="Low complexity" evidence="1">
    <location>
        <begin position="180"/>
        <end position="191"/>
    </location>
</feature>
<gene>
    <name evidence="3" type="ORF">DW927_11780</name>
    <name evidence="2" type="ORF">GCK47_17745</name>
</gene>
<dbReference type="EMBL" id="QSFP01000013">
    <property type="protein sequence ID" value="RHA66213.1"/>
    <property type="molecule type" value="Genomic_DNA"/>
</dbReference>
<dbReference type="EMBL" id="WGGT01000039">
    <property type="protein sequence ID" value="MVQ47470.1"/>
    <property type="molecule type" value="Genomic_DNA"/>
</dbReference>
<evidence type="ECO:0000256" key="1">
    <source>
        <dbReference type="SAM" id="MobiDB-lite"/>
    </source>
</evidence>
<dbReference type="Proteomes" id="UP000479531">
    <property type="component" value="Unassembled WGS sequence"/>
</dbReference>
<evidence type="ECO:0000313" key="5">
    <source>
        <dbReference type="Proteomes" id="UP000479531"/>
    </source>
</evidence>
<proteinExistence type="predicted"/>
<feature type="compositionally biased region" description="Low complexity" evidence="1">
    <location>
        <begin position="137"/>
        <end position="159"/>
    </location>
</feature>
<comment type="caution">
    <text evidence="3">The sequence shown here is derived from an EMBL/GenBank/DDBJ whole genome shotgun (WGS) entry which is preliminary data.</text>
</comment>
<evidence type="ECO:0000313" key="2">
    <source>
        <dbReference type="EMBL" id="MVQ47470.1"/>
    </source>
</evidence>
<evidence type="ECO:0000313" key="4">
    <source>
        <dbReference type="Proteomes" id="UP000284465"/>
    </source>
</evidence>